<keyword evidence="16" id="KW-1185">Reference proteome</keyword>
<feature type="compositionally biased region" description="Polar residues" evidence="13">
    <location>
        <begin position="603"/>
        <end position="615"/>
    </location>
</feature>
<dbReference type="Pfam" id="PF25764">
    <property type="entry name" value="KIF21A_4th"/>
    <property type="match status" value="1"/>
</dbReference>
<dbReference type="GO" id="GO:0005524">
    <property type="term" value="F:ATP binding"/>
    <property type="evidence" value="ECO:0007669"/>
    <property type="project" value="UniProtKB-UniRule"/>
</dbReference>
<feature type="binding site" evidence="11">
    <location>
        <begin position="84"/>
        <end position="91"/>
    </location>
    <ligand>
        <name>ATP</name>
        <dbReference type="ChEBI" id="CHEBI:30616"/>
    </ligand>
</feature>
<feature type="compositionally biased region" description="Basic and acidic residues" evidence="13">
    <location>
        <begin position="1325"/>
        <end position="1339"/>
    </location>
</feature>
<evidence type="ECO:0000313" key="15">
    <source>
        <dbReference type="EMBL" id="KAK6191693.1"/>
    </source>
</evidence>
<dbReference type="PANTHER" id="PTHR47969">
    <property type="entry name" value="CHROMOSOME-ASSOCIATED KINESIN KIF4A-RELATED"/>
    <property type="match status" value="1"/>
</dbReference>
<feature type="compositionally biased region" description="Polar residues" evidence="13">
    <location>
        <begin position="1340"/>
        <end position="1350"/>
    </location>
</feature>
<accession>A0AAN8K2R6</accession>
<keyword evidence="7" id="KW-0969">Cilium</keyword>
<evidence type="ECO:0000256" key="11">
    <source>
        <dbReference type="PROSITE-ProRule" id="PRU00283"/>
    </source>
</evidence>
<evidence type="ECO:0000313" key="16">
    <source>
        <dbReference type="Proteomes" id="UP001347796"/>
    </source>
</evidence>
<dbReference type="Gene3D" id="3.40.850.10">
    <property type="entry name" value="Kinesin motor domain"/>
    <property type="match status" value="1"/>
</dbReference>
<proteinExistence type="inferred from homology"/>
<evidence type="ECO:0000256" key="1">
    <source>
        <dbReference type="ARBA" id="ARBA00004138"/>
    </source>
</evidence>
<dbReference type="SUPFAM" id="SSF52540">
    <property type="entry name" value="P-loop containing nucleoside triphosphate hydrolases"/>
    <property type="match status" value="1"/>
</dbReference>
<dbReference type="PRINTS" id="PR00380">
    <property type="entry name" value="KINESINHEAVY"/>
</dbReference>
<organism evidence="15 16">
    <name type="scientific">Patella caerulea</name>
    <name type="common">Rayed Mediterranean limpet</name>
    <dbReference type="NCBI Taxonomy" id="87958"/>
    <lineage>
        <taxon>Eukaryota</taxon>
        <taxon>Metazoa</taxon>
        <taxon>Spiralia</taxon>
        <taxon>Lophotrochozoa</taxon>
        <taxon>Mollusca</taxon>
        <taxon>Gastropoda</taxon>
        <taxon>Patellogastropoda</taxon>
        <taxon>Patelloidea</taxon>
        <taxon>Patellidae</taxon>
        <taxon>Patella</taxon>
    </lineage>
</organism>
<feature type="coiled-coil region" evidence="12">
    <location>
        <begin position="738"/>
        <end position="984"/>
    </location>
</feature>
<keyword evidence="8 11" id="KW-0505">Motor protein</keyword>
<evidence type="ECO:0000256" key="5">
    <source>
        <dbReference type="ARBA" id="ARBA00022840"/>
    </source>
</evidence>
<dbReference type="Proteomes" id="UP001347796">
    <property type="component" value="Unassembled WGS sequence"/>
</dbReference>
<dbReference type="InterPro" id="IPR036961">
    <property type="entry name" value="Kinesin_motor_dom_sf"/>
</dbReference>
<evidence type="ECO:0000256" key="13">
    <source>
        <dbReference type="SAM" id="MobiDB-lite"/>
    </source>
</evidence>
<evidence type="ECO:0000256" key="9">
    <source>
        <dbReference type="ARBA" id="ARBA00023212"/>
    </source>
</evidence>
<name>A0AAN8K2R6_PATCE</name>
<dbReference type="InterPro" id="IPR019821">
    <property type="entry name" value="Kinesin_motor_CS"/>
</dbReference>
<keyword evidence="9" id="KW-0206">Cytoskeleton</keyword>
<evidence type="ECO:0000256" key="3">
    <source>
        <dbReference type="ARBA" id="ARBA00022490"/>
    </source>
</evidence>
<feature type="compositionally biased region" description="Basic and acidic residues" evidence="13">
    <location>
        <begin position="1284"/>
        <end position="1300"/>
    </location>
</feature>
<keyword evidence="6 12" id="KW-0175">Coiled coil</keyword>
<dbReference type="PROSITE" id="PS50067">
    <property type="entry name" value="KINESIN_MOTOR_2"/>
    <property type="match status" value="1"/>
</dbReference>
<dbReference type="InterPro" id="IPR001752">
    <property type="entry name" value="Kinesin_motor_dom"/>
</dbReference>
<dbReference type="InterPro" id="IPR027640">
    <property type="entry name" value="Kinesin-like_fam"/>
</dbReference>
<dbReference type="CDD" id="cd01372">
    <property type="entry name" value="KISc_KIF4"/>
    <property type="match status" value="1"/>
</dbReference>
<dbReference type="FunFam" id="3.40.850.10:FF:000025">
    <property type="entry name" value="kinesin-like protein KIF27 isoform X1"/>
    <property type="match status" value="1"/>
</dbReference>
<comment type="similarity">
    <text evidence="11">Belongs to the TRAFAC class myosin-kinesin ATPase superfamily. Kinesin family.</text>
</comment>
<evidence type="ECO:0000256" key="7">
    <source>
        <dbReference type="ARBA" id="ARBA00023069"/>
    </source>
</evidence>
<feature type="coiled-coil region" evidence="12">
    <location>
        <begin position="509"/>
        <end position="571"/>
    </location>
</feature>
<dbReference type="InterPro" id="IPR027417">
    <property type="entry name" value="P-loop_NTPase"/>
</dbReference>
<comment type="subcellular location">
    <subcellularLocation>
        <location evidence="1">Cell projection</location>
        <location evidence="1">Cilium</location>
    </subcellularLocation>
    <subcellularLocation>
        <location evidence="2">Cytoplasm</location>
        <location evidence="2">Cytoskeleton</location>
    </subcellularLocation>
</comment>
<dbReference type="GO" id="GO:0051231">
    <property type="term" value="P:spindle elongation"/>
    <property type="evidence" value="ECO:0007669"/>
    <property type="project" value="TreeGrafter"/>
</dbReference>
<dbReference type="PROSITE" id="PS00411">
    <property type="entry name" value="KINESIN_MOTOR_1"/>
    <property type="match status" value="1"/>
</dbReference>
<evidence type="ECO:0000256" key="12">
    <source>
        <dbReference type="SAM" id="Coils"/>
    </source>
</evidence>
<sequence>MQEDNVQVAVRVRPLLPKEQLASEQMCVRIIPTTKQIVMGKDRAFTYDHVLSSKSTQTEVYETCVEPLVNSLFEGYNSTVFAYGQTGSGKTFTIGGGNITSLTEEEYGILPRALKEMFYIMQENSKVEYSVRVSYIEIYKEELKDLLDADSSNKDLHVREDENGNTVITGTREVACESLDEVMDLLECGSAARQTGSTQMNEHSSRSHSIFTIVISQSWNEDDFDLSRNSSASKSRKVSVSDSSESLPEISHFMSGKFHFVDLAGSERAHRTGNVGDRFKESIHINTGLLSLGNVISALGDPKKKSTHIPYRDSKITRLLKDSLGGNAKTLMICCISPAASNFDESLNALKYANRARNIKNKPIINRDIQSIRFEEMQSEIKALREELSRQRTSVFSAAGGDCNMERAMQDANHIKDLEDSVIRLQTECAHYRMIAEEAYKQLMEIQDRDILTKSQDFRLKDWLELMEEIKNKVPSTLTPGEMENKTIIELEHQLKKCRADLVSDEEIFSEKAKEMNSLSNRIVQLEDAAEDTANALLLSEEVVQKQEQQLLQQQIKIEELQKALKSALVRQSSIIDSDCTITDRQPTSSRRPKSVPVHLHRQPSNNGNRPLSRNIKTSPALFSLERVMQSFRARSQLLVSRLEDHDDVLHQTFSDDSSYSDSEGDVEGQFVRKGTFRVKKGGCRNDTVDGNNPSDVRSSTRILDHSMDMQDGRQQESRLTYTNIETRTSAEIQKKKIKQAQLKVLESNQKMRDLSINIRMKEQLICELVKTGKDAELMNKQYEEKIKSLEKMKQIVEKELQGTQRALQDLEHKEHQETAEKQKLQTEYKKKIDAAKSKMTALQQKQRDTKKVVDFAEQNEKKIQDLQLAVDRMKQQQDHLHKKLKDETEQKSRIERDMQKELQKVKELEIKNEQQQKILKRKNEEIAAAQRRLRSGSLPPIQMEQLEKLEEQKRWLDGEMEKIIQQRQQMEGLQEELRKREDIIVKKEAILSEKSELEIKKLRSSQMLSKDLVTMSSKLDSIEKRIDEKKKEYSEVPEDRRSVVKEEMQKLKHSRDKLQKRRLVIDEKLGCGEVLSHEEERRLIELDEAIEALDAAIEFKNETITSRQTEIRQSQIITQQSDESVMNRINLLKTSEIKSLLARYFDKVITLREEERRITLTCSEYEVKVDEQERLIRELESALQRTKLDIDRRLTKQQREYEQKIQLLMNQLTDGGMSSGDAAVDVRMQQLEKELYYYKKTSRDLKKKIRDLISSGVLTSQAFEDISVINSLAETPRSVTNKEIPRSRPSTSRDRDPGDYRNSARSVRNSTTDLPQITTPVKISRKDLRPMTDEEVQIRKSNISKSINGSHLHDSLESQNNPWS</sequence>
<feature type="compositionally biased region" description="Polar residues" evidence="13">
    <location>
        <begin position="581"/>
        <end position="590"/>
    </location>
</feature>
<keyword evidence="5 11" id="KW-0067">ATP-binding</keyword>
<feature type="coiled-coil region" evidence="12">
    <location>
        <begin position="367"/>
        <end position="394"/>
    </location>
</feature>
<dbReference type="GO" id="GO:0005929">
    <property type="term" value="C:cilium"/>
    <property type="evidence" value="ECO:0007669"/>
    <property type="project" value="UniProtKB-SubCell"/>
</dbReference>
<feature type="coiled-coil region" evidence="12">
    <location>
        <begin position="1163"/>
        <end position="1212"/>
    </location>
</feature>
<reference evidence="15 16" key="1">
    <citation type="submission" date="2024-01" db="EMBL/GenBank/DDBJ databases">
        <title>The genome of the rayed Mediterranean limpet Patella caerulea (Linnaeus, 1758).</title>
        <authorList>
            <person name="Anh-Thu Weber A."/>
            <person name="Halstead-Nussloch G."/>
        </authorList>
    </citation>
    <scope>NUCLEOTIDE SEQUENCE [LARGE SCALE GENOMIC DNA]</scope>
    <source>
        <strain evidence="15">AATW-2023a</strain>
        <tissue evidence="15">Whole specimen</tissue>
    </source>
</reference>
<dbReference type="Pfam" id="PF00225">
    <property type="entry name" value="Kinesin"/>
    <property type="match status" value="1"/>
</dbReference>
<gene>
    <name evidence="15" type="ORF">SNE40_003312</name>
</gene>
<feature type="compositionally biased region" description="Polar residues" evidence="13">
    <location>
        <begin position="1304"/>
        <end position="1322"/>
    </location>
</feature>
<evidence type="ECO:0000259" key="14">
    <source>
        <dbReference type="PROSITE" id="PS50067"/>
    </source>
</evidence>
<feature type="region of interest" description="Disordered" evidence="13">
    <location>
        <begin position="1278"/>
        <end position="1365"/>
    </location>
</feature>
<feature type="compositionally biased region" description="Basic residues" evidence="13">
    <location>
        <begin position="591"/>
        <end position="602"/>
    </location>
</feature>
<feature type="domain" description="Kinesin motor" evidence="14">
    <location>
        <begin position="5"/>
        <end position="359"/>
    </location>
</feature>
<evidence type="ECO:0000256" key="2">
    <source>
        <dbReference type="ARBA" id="ARBA00004245"/>
    </source>
</evidence>
<feature type="region of interest" description="Disordered" evidence="13">
    <location>
        <begin position="581"/>
        <end position="615"/>
    </location>
</feature>
<evidence type="ECO:0000256" key="10">
    <source>
        <dbReference type="ARBA" id="ARBA00023273"/>
    </source>
</evidence>
<evidence type="ECO:0000256" key="6">
    <source>
        <dbReference type="ARBA" id="ARBA00023054"/>
    </source>
</evidence>
<dbReference type="EMBL" id="JAZGQO010000002">
    <property type="protein sequence ID" value="KAK6191693.1"/>
    <property type="molecule type" value="Genomic_DNA"/>
</dbReference>
<dbReference type="SMART" id="SM00129">
    <property type="entry name" value="KISc"/>
    <property type="match status" value="1"/>
</dbReference>
<dbReference type="GO" id="GO:0008017">
    <property type="term" value="F:microtubule binding"/>
    <property type="evidence" value="ECO:0007669"/>
    <property type="project" value="InterPro"/>
</dbReference>
<dbReference type="GO" id="GO:0007052">
    <property type="term" value="P:mitotic spindle organization"/>
    <property type="evidence" value="ECO:0007669"/>
    <property type="project" value="TreeGrafter"/>
</dbReference>
<dbReference type="PANTHER" id="PTHR47969:SF25">
    <property type="entry name" value="KINESIN MOTOR DOMAIN-CONTAINING PROTEIN"/>
    <property type="match status" value="1"/>
</dbReference>
<keyword evidence="10" id="KW-0966">Cell projection</keyword>
<comment type="caution">
    <text evidence="15">The sequence shown here is derived from an EMBL/GenBank/DDBJ whole genome shotgun (WGS) entry which is preliminary data.</text>
</comment>
<feature type="coiled-coil region" evidence="12">
    <location>
        <begin position="1013"/>
        <end position="1097"/>
    </location>
</feature>
<keyword evidence="4 11" id="KW-0547">Nucleotide-binding</keyword>
<dbReference type="GO" id="GO:0007018">
    <property type="term" value="P:microtubule-based movement"/>
    <property type="evidence" value="ECO:0007669"/>
    <property type="project" value="InterPro"/>
</dbReference>
<evidence type="ECO:0000256" key="4">
    <source>
        <dbReference type="ARBA" id="ARBA00022741"/>
    </source>
</evidence>
<dbReference type="GO" id="GO:0005875">
    <property type="term" value="C:microtubule associated complex"/>
    <property type="evidence" value="ECO:0007669"/>
    <property type="project" value="TreeGrafter"/>
</dbReference>
<dbReference type="GO" id="GO:0003777">
    <property type="term" value="F:microtubule motor activity"/>
    <property type="evidence" value="ECO:0007669"/>
    <property type="project" value="InterPro"/>
</dbReference>
<evidence type="ECO:0000256" key="8">
    <source>
        <dbReference type="ARBA" id="ARBA00023175"/>
    </source>
</evidence>
<protein>
    <recommendedName>
        <fullName evidence="14">Kinesin motor domain-containing protein</fullName>
    </recommendedName>
</protein>
<keyword evidence="3" id="KW-0963">Cytoplasm</keyword>